<dbReference type="AlphaFoldDB" id="X1BN46"/>
<reference evidence="1" key="1">
    <citation type="journal article" date="2014" name="Front. Microbiol.">
        <title>High frequency of phylogenetically diverse reductive dehalogenase-homologous genes in deep subseafloor sedimentary metagenomes.</title>
        <authorList>
            <person name="Kawai M."/>
            <person name="Futagami T."/>
            <person name="Toyoda A."/>
            <person name="Takaki Y."/>
            <person name="Nishi S."/>
            <person name="Hori S."/>
            <person name="Arai W."/>
            <person name="Tsubouchi T."/>
            <person name="Morono Y."/>
            <person name="Uchiyama I."/>
            <person name="Ito T."/>
            <person name="Fujiyama A."/>
            <person name="Inagaki F."/>
            <person name="Takami H."/>
        </authorList>
    </citation>
    <scope>NUCLEOTIDE SEQUENCE</scope>
    <source>
        <strain evidence="1">Expedition CK06-06</strain>
    </source>
</reference>
<dbReference type="Pfam" id="PF05258">
    <property type="entry name" value="DciA"/>
    <property type="match status" value="1"/>
</dbReference>
<dbReference type="PANTHER" id="PTHR36456:SF1">
    <property type="entry name" value="UPF0232 PROTEIN SCO3875"/>
    <property type="match status" value="1"/>
</dbReference>
<evidence type="ECO:0008006" key="2">
    <source>
        <dbReference type="Google" id="ProtNLM"/>
    </source>
</evidence>
<dbReference type="PANTHER" id="PTHR36456">
    <property type="entry name" value="UPF0232 PROTEIN SCO3875"/>
    <property type="match status" value="1"/>
</dbReference>
<organism evidence="1">
    <name type="scientific">marine sediment metagenome</name>
    <dbReference type="NCBI Taxonomy" id="412755"/>
    <lineage>
        <taxon>unclassified sequences</taxon>
        <taxon>metagenomes</taxon>
        <taxon>ecological metagenomes</taxon>
    </lineage>
</organism>
<protein>
    <recommendedName>
        <fullName evidence="2">DUF721 domain-containing protein</fullName>
    </recommendedName>
</protein>
<accession>X1BN46</accession>
<proteinExistence type="predicted"/>
<sequence>MIMKEFEDIGSIIGDVIENLNMKRKLNISNIFNCWEEIVGTEIYKKAKPKKVTAGVLYVSVTTSTWANELSLMSSQLIEKINSFIGEEVVKSIRFKTNL</sequence>
<evidence type="ECO:0000313" key="1">
    <source>
        <dbReference type="EMBL" id="GAG73531.1"/>
    </source>
</evidence>
<gene>
    <name evidence="1" type="ORF">S01H4_02550</name>
</gene>
<dbReference type="EMBL" id="BART01000562">
    <property type="protein sequence ID" value="GAG73531.1"/>
    <property type="molecule type" value="Genomic_DNA"/>
</dbReference>
<comment type="caution">
    <text evidence="1">The sequence shown here is derived from an EMBL/GenBank/DDBJ whole genome shotgun (WGS) entry which is preliminary data.</text>
</comment>
<dbReference type="InterPro" id="IPR007922">
    <property type="entry name" value="DciA-like"/>
</dbReference>
<name>X1BN46_9ZZZZ</name>